<name>A0A368GIY6_ANCCA</name>
<dbReference type="AlphaFoldDB" id="A0A368GIY6"/>
<dbReference type="Proteomes" id="UP000252519">
    <property type="component" value="Unassembled WGS sequence"/>
</dbReference>
<evidence type="ECO:0000313" key="3">
    <source>
        <dbReference type="Proteomes" id="UP000252519"/>
    </source>
</evidence>
<comment type="caution">
    <text evidence="2">The sequence shown here is derived from an EMBL/GenBank/DDBJ whole genome shotgun (WGS) entry which is preliminary data.</text>
</comment>
<reference evidence="2 3" key="1">
    <citation type="submission" date="2014-10" db="EMBL/GenBank/DDBJ databases">
        <title>Draft genome of the hookworm Ancylostoma caninum.</title>
        <authorList>
            <person name="Mitreva M."/>
        </authorList>
    </citation>
    <scope>NUCLEOTIDE SEQUENCE [LARGE SCALE GENOMIC DNA]</scope>
    <source>
        <strain evidence="2 3">Baltimore</strain>
    </source>
</reference>
<accession>A0A368GIY6</accession>
<sequence length="126" mass="14057">MTSKCGLFLGNGLPLTLRYQRRPKSRYQQFGSADAYVRMLIERPIIVRSTTRPIFEADAGRAERIARSVSVVGDQDSKRQSYASTASSGTMGSTEGDSRESRLHQSQPDPTIPGMTVAFFSFFFYC</sequence>
<dbReference type="OrthoDB" id="5820527at2759"/>
<proteinExistence type="predicted"/>
<gene>
    <name evidence="2" type="ORF">ANCCAN_09628</name>
</gene>
<organism evidence="2 3">
    <name type="scientific">Ancylostoma caninum</name>
    <name type="common">Dog hookworm</name>
    <dbReference type="NCBI Taxonomy" id="29170"/>
    <lineage>
        <taxon>Eukaryota</taxon>
        <taxon>Metazoa</taxon>
        <taxon>Ecdysozoa</taxon>
        <taxon>Nematoda</taxon>
        <taxon>Chromadorea</taxon>
        <taxon>Rhabditida</taxon>
        <taxon>Rhabditina</taxon>
        <taxon>Rhabditomorpha</taxon>
        <taxon>Strongyloidea</taxon>
        <taxon>Ancylostomatidae</taxon>
        <taxon>Ancylostomatinae</taxon>
        <taxon>Ancylostoma</taxon>
    </lineage>
</organism>
<dbReference type="EMBL" id="JOJR01000131">
    <property type="protein sequence ID" value="RCN44351.1"/>
    <property type="molecule type" value="Genomic_DNA"/>
</dbReference>
<evidence type="ECO:0000313" key="2">
    <source>
        <dbReference type="EMBL" id="RCN44351.1"/>
    </source>
</evidence>
<evidence type="ECO:0000256" key="1">
    <source>
        <dbReference type="SAM" id="MobiDB-lite"/>
    </source>
</evidence>
<protein>
    <submittedName>
        <fullName evidence="2">Uncharacterized protein</fullName>
    </submittedName>
</protein>
<feature type="region of interest" description="Disordered" evidence="1">
    <location>
        <begin position="70"/>
        <end position="110"/>
    </location>
</feature>
<feature type="compositionally biased region" description="Low complexity" evidence="1">
    <location>
        <begin position="81"/>
        <end position="95"/>
    </location>
</feature>
<keyword evidence="3" id="KW-1185">Reference proteome</keyword>